<dbReference type="GO" id="GO:0004674">
    <property type="term" value="F:protein serine/threonine kinase activity"/>
    <property type="evidence" value="ECO:0007669"/>
    <property type="project" value="UniProtKB-EC"/>
</dbReference>
<reference evidence="12 13" key="1">
    <citation type="submission" date="2019-09" db="EMBL/GenBank/DDBJ databases">
        <title>Draft genome of the ectomycorrhizal ascomycete Sphaerosporella brunnea.</title>
        <authorList>
            <consortium name="DOE Joint Genome Institute"/>
            <person name="Benucci G.M."/>
            <person name="Marozzi G."/>
            <person name="Antonielli L."/>
            <person name="Sanchez S."/>
            <person name="Marco P."/>
            <person name="Wang X."/>
            <person name="Falini L.B."/>
            <person name="Barry K."/>
            <person name="Haridas S."/>
            <person name="Lipzen A."/>
            <person name="Labutti K."/>
            <person name="Grigoriev I.V."/>
            <person name="Murat C."/>
            <person name="Martin F."/>
            <person name="Albertini E."/>
            <person name="Donnini D."/>
            <person name="Bonito G."/>
        </authorList>
    </citation>
    <scope>NUCLEOTIDE SEQUENCE [LARGE SCALE GENOMIC DNA]</scope>
    <source>
        <strain evidence="12 13">Sb_GMNB300</strain>
    </source>
</reference>
<evidence type="ECO:0000256" key="4">
    <source>
        <dbReference type="ARBA" id="ARBA00013948"/>
    </source>
</evidence>
<dbReference type="Proteomes" id="UP000326924">
    <property type="component" value="Unassembled WGS sequence"/>
</dbReference>
<comment type="caution">
    <text evidence="12">The sequence shown here is derived from an EMBL/GenBank/DDBJ whole genome shotgun (WGS) entry which is preliminary data.</text>
</comment>
<feature type="region of interest" description="Disordered" evidence="10">
    <location>
        <begin position="1"/>
        <end position="50"/>
    </location>
</feature>
<dbReference type="PROSITE" id="PS00109">
    <property type="entry name" value="PROTEIN_KINASE_TYR"/>
    <property type="match status" value="1"/>
</dbReference>
<evidence type="ECO:0000256" key="6">
    <source>
        <dbReference type="ARBA" id="ARBA00030980"/>
    </source>
</evidence>
<evidence type="ECO:0000256" key="2">
    <source>
        <dbReference type="ARBA" id="ARBA00011534"/>
    </source>
</evidence>
<dbReference type="SUPFAM" id="SSF56112">
    <property type="entry name" value="Protein kinase-like (PK-like)"/>
    <property type="match status" value="1"/>
</dbReference>
<evidence type="ECO:0000256" key="10">
    <source>
        <dbReference type="SAM" id="MobiDB-lite"/>
    </source>
</evidence>
<feature type="region of interest" description="Disordered" evidence="10">
    <location>
        <begin position="70"/>
        <end position="106"/>
    </location>
</feature>
<evidence type="ECO:0000256" key="3">
    <source>
        <dbReference type="ARBA" id="ARBA00012513"/>
    </source>
</evidence>
<dbReference type="InParanoid" id="A0A5J5FB41"/>
<dbReference type="InterPro" id="IPR011009">
    <property type="entry name" value="Kinase-like_dom_sf"/>
</dbReference>
<dbReference type="EC" id="2.7.11.1" evidence="3"/>
<dbReference type="OrthoDB" id="5592585at2759"/>
<feature type="compositionally biased region" description="Pro residues" evidence="10">
    <location>
        <begin position="18"/>
        <end position="33"/>
    </location>
</feature>
<dbReference type="PANTHER" id="PTHR38248:SF2">
    <property type="entry name" value="FUNK1 11"/>
    <property type="match status" value="1"/>
</dbReference>
<comment type="subunit">
    <text evidence="2">Component of the EKC/KEOPS complex composed of at least BUD32, CGI121, GON7, KAE1 and PCC1; the whole complex dimerizes.</text>
</comment>
<proteinExistence type="predicted"/>
<dbReference type="GO" id="GO:0005524">
    <property type="term" value="F:ATP binding"/>
    <property type="evidence" value="ECO:0007669"/>
    <property type="project" value="InterPro"/>
</dbReference>
<keyword evidence="13" id="KW-1185">Reference proteome</keyword>
<evidence type="ECO:0000313" key="13">
    <source>
        <dbReference type="Proteomes" id="UP000326924"/>
    </source>
</evidence>
<dbReference type="Pfam" id="PF17667">
    <property type="entry name" value="Pkinase_fungal"/>
    <property type="match status" value="1"/>
</dbReference>
<evidence type="ECO:0000256" key="7">
    <source>
        <dbReference type="ARBA" id="ARBA00033194"/>
    </source>
</evidence>
<gene>
    <name evidence="12" type="ORF">FN846DRAFT_927756</name>
</gene>
<evidence type="ECO:0000256" key="1">
    <source>
        <dbReference type="ARBA" id="ARBA00003747"/>
    </source>
</evidence>
<sequence length="722" mass="81294">MSPVTTRSQNRRRQELDPPAPVHPPPPTTPPNVPHSRRLANTRNDDDSAIATSTFSTDSLTDALLEASTSLQTSSMATPRSITSDALRPHAFNDTINRPRPSKASRPTLDAALYRELWDRVAYDVESLWDVFDPADIEVPADVHDGQRWCGWPPSQYEGEVLEWFFHHIDPLLHPPADVPPTDHRVEYVPSGNLILKHGDADRKGDLLVRCTRGSNPGTYWDQVRVVGELKRNPKTDGLDKTILQLANYVREMFGTQPQRCWVLAFTLCGELMRVFRFDRSGVLASTAIDIHDQPMLFISAMKAFLTDDATALGFDPSIRWTPAGDAEQVYDPTMHFIYPSLPDPFVVAAGGAKYRIFRGFIVRRYAIATRGTVCWRARPYDAPLDSPWVYVVKDQWRAAERESEGDFLSRISRGTVGLPGYIWHADMYHCKRLMDVAGHVRRNVAHSAQDRTSTPAPLTRTSRNLYRGVSDVCLHNRVKTRIIMSPLGSPLLSFRSYKHLLTALRDAVLGHRHMYAELQIVHRDVSLNNILLEQEGACGTGFLIDFDFAIDRARQTRSGADFITGTFMYVSIEVLEGAMSAPHSPLEDLESFYYVLLDIAIHYDERGARRSRPPATTVFARPSHTEFSLTELCTVAANAKRGYLARRKFLREVVPTFNAVASAQLSNVLDQWRALIAEEYRRADECVGAADHEEDELREVRIANMYDAVLGVLEAGIEVLV</sequence>
<dbReference type="EMBL" id="VXIS01000009">
    <property type="protein sequence ID" value="KAA8914075.1"/>
    <property type="molecule type" value="Genomic_DNA"/>
</dbReference>
<comment type="function">
    <text evidence="1">Component of the EKC/KEOPS complex that is required for the formation of a threonylcarbamoyl group on adenosine at position 37 (t(6)A37) in tRNAs that read codons beginning with adenine. The complex is probably involved in the transfer of the threonylcarbamoyl moiety of threonylcarbamoyl-AMP (TC-AMP) to the N6 group of A37. BUD32 has ATPase activity in the context of the EKC/KEOPS complex and likely plays a supporting role to the catalytic subunit KAE1. The EKC/KEOPS complex also promotes both telomere uncapping and telomere elongation. The complex is required for efficient recruitment of transcriptional coactivators.</text>
</comment>
<protein>
    <recommendedName>
        <fullName evidence="5">EKC/KEOPS complex subunit BUD32</fullName>
        <ecNumber evidence="3">2.7.11.1</ecNumber>
    </recommendedName>
    <alternativeName>
        <fullName evidence="6 7">Atypical Serine/threonine protein kinase BUD32</fullName>
    </alternativeName>
    <alternativeName>
        <fullName evidence="4">EKC/KEOPS complex subunit bud32</fullName>
    </alternativeName>
</protein>
<dbReference type="InterPro" id="IPR040976">
    <property type="entry name" value="Pkinase_fungal"/>
</dbReference>
<name>A0A5J5FB41_9PEZI</name>
<dbReference type="Gene3D" id="1.10.510.10">
    <property type="entry name" value="Transferase(Phosphotransferase) domain 1"/>
    <property type="match status" value="1"/>
</dbReference>
<accession>A0A5J5FB41</accession>
<comment type="catalytic activity">
    <reaction evidence="9">
        <text>L-seryl-[protein] + ATP = O-phospho-L-seryl-[protein] + ADP + H(+)</text>
        <dbReference type="Rhea" id="RHEA:17989"/>
        <dbReference type="Rhea" id="RHEA-COMP:9863"/>
        <dbReference type="Rhea" id="RHEA-COMP:11604"/>
        <dbReference type="ChEBI" id="CHEBI:15378"/>
        <dbReference type="ChEBI" id="CHEBI:29999"/>
        <dbReference type="ChEBI" id="CHEBI:30616"/>
        <dbReference type="ChEBI" id="CHEBI:83421"/>
        <dbReference type="ChEBI" id="CHEBI:456216"/>
        <dbReference type="EC" id="2.7.11.1"/>
    </reaction>
</comment>
<dbReference type="InterPro" id="IPR000719">
    <property type="entry name" value="Prot_kinase_dom"/>
</dbReference>
<dbReference type="PROSITE" id="PS50011">
    <property type="entry name" value="PROTEIN_KINASE_DOM"/>
    <property type="match status" value="1"/>
</dbReference>
<evidence type="ECO:0000256" key="9">
    <source>
        <dbReference type="ARBA" id="ARBA00048679"/>
    </source>
</evidence>
<evidence type="ECO:0000256" key="5">
    <source>
        <dbReference type="ARBA" id="ARBA00019973"/>
    </source>
</evidence>
<dbReference type="InterPro" id="IPR008266">
    <property type="entry name" value="Tyr_kinase_AS"/>
</dbReference>
<dbReference type="AlphaFoldDB" id="A0A5J5FB41"/>
<organism evidence="12 13">
    <name type="scientific">Sphaerosporella brunnea</name>
    <dbReference type="NCBI Taxonomy" id="1250544"/>
    <lineage>
        <taxon>Eukaryota</taxon>
        <taxon>Fungi</taxon>
        <taxon>Dikarya</taxon>
        <taxon>Ascomycota</taxon>
        <taxon>Pezizomycotina</taxon>
        <taxon>Pezizomycetes</taxon>
        <taxon>Pezizales</taxon>
        <taxon>Pyronemataceae</taxon>
        <taxon>Sphaerosporella</taxon>
    </lineage>
</organism>
<evidence type="ECO:0000256" key="8">
    <source>
        <dbReference type="ARBA" id="ARBA00047899"/>
    </source>
</evidence>
<feature type="compositionally biased region" description="Polar residues" evidence="10">
    <location>
        <begin position="70"/>
        <end position="84"/>
    </location>
</feature>
<dbReference type="PANTHER" id="PTHR38248">
    <property type="entry name" value="FUNK1 6"/>
    <property type="match status" value="1"/>
</dbReference>
<evidence type="ECO:0000259" key="11">
    <source>
        <dbReference type="PROSITE" id="PS50011"/>
    </source>
</evidence>
<evidence type="ECO:0000313" key="12">
    <source>
        <dbReference type="EMBL" id="KAA8914075.1"/>
    </source>
</evidence>
<comment type="catalytic activity">
    <reaction evidence="8">
        <text>L-threonyl-[protein] + ATP = O-phospho-L-threonyl-[protein] + ADP + H(+)</text>
        <dbReference type="Rhea" id="RHEA:46608"/>
        <dbReference type="Rhea" id="RHEA-COMP:11060"/>
        <dbReference type="Rhea" id="RHEA-COMP:11605"/>
        <dbReference type="ChEBI" id="CHEBI:15378"/>
        <dbReference type="ChEBI" id="CHEBI:30013"/>
        <dbReference type="ChEBI" id="CHEBI:30616"/>
        <dbReference type="ChEBI" id="CHEBI:61977"/>
        <dbReference type="ChEBI" id="CHEBI:456216"/>
        <dbReference type="EC" id="2.7.11.1"/>
    </reaction>
</comment>
<feature type="domain" description="Protein kinase" evidence="11">
    <location>
        <begin position="343"/>
        <end position="722"/>
    </location>
</feature>